<dbReference type="AlphaFoldDB" id="A0A6M8HGI5"/>
<feature type="transmembrane region" description="Helical" evidence="1">
    <location>
        <begin position="124"/>
        <end position="149"/>
    </location>
</feature>
<feature type="transmembrane region" description="Helical" evidence="1">
    <location>
        <begin position="6"/>
        <end position="32"/>
    </location>
</feature>
<dbReference type="KEGG" id="lck:HN018_00745"/>
<gene>
    <name evidence="2" type="ORF">HN018_00745</name>
</gene>
<name>A0A6M8HGI5_9PROT</name>
<dbReference type="EMBL" id="CP053708">
    <property type="protein sequence ID" value="QKE88772.1"/>
    <property type="molecule type" value="Genomic_DNA"/>
</dbReference>
<keyword evidence="3" id="KW-1185">Reference proteome</keyword>
<keyword evidence="1" id="KW-1133">Transmembrane helix</keyword>
<dbReference type="Proteomes" id="UP000500767">
    <property type="component" value="Chromosome"/>
</dbReference>
<evidence type="ECO:0000256" key="1">
    <source>
        <dbReference type="SAM" id="Phobius"/>
    </source>
</evidence>
<organism evidence="2 3">
    <name type="scientific">Lichenicola cladoniae</name>
    <dbReference type="NCBI Taxonomy" id="1484109"/>
    <lineage>
        <taxon>Bacteria</taxon>
        <taxon>Pseudomonadati</taxon>
        <taxon>Pseudomonadota</taxon>
        <taxon>Alphaproteobacteria</taxon>
        <taxon>Acetobacterales</taxon>
        <taxon>Acetobacteraceae</taxon>
        <taxon>Lichenicola</taxon>
    </lineage>
</organism>
<protein>
    <recommendedName>
        <fullName evidence="4">GDT1 family protein</fullName>
    </recommendedName>
</protein>
<keyword evidence="1" id="KW-0472">Membrane</keyword>
<feature type="transmembrane region" description="Helical" evidence="1">
    <location>
        <begin position="39"/>
        <end position="61"/>
    </location>
</feature>
<sequence>MTPHAVSAALASGAASLVEFIEAMTVVLAVGASRGLRSALLGAVLAVAVLAVLVALLGPALGRVPMAPAQLVLGSLLVLFGTRWLRKATRRAAGIIPLRDENAAFRRHSERIGKIDQPVERWDVPALAAAFQATAVEGLEVVFIVVAIGAGASGLLHAAIAGAASAFGIVCLLAVFLHRPITRVPENTLKQLVGSALSGLGLYWVGEGAGLEWPAGDLSIVFLTLAFLLLSTTTAWQLRRYRRGAVT</sequence>
<evidence type="ECO:0008006" key="4">
    <source>
        <dbReference type="Google" id="ProtNLM"/>
    </source>
</evidence>
<evidence type="ECO:0000313" key="3">
    <source>
        <dbReference type="Proteomes" id="UP000500767"/>
    </source>
</evidence>
<accession>A0A6M8HGI5</accession>
<feature type="transmembrane region" description="Helical" evidence="1">
    <location>
        <begin position="67"/>
        <end position="85"/>
    </location>
</feature>
<proteinExistence type="predicted"/>
<feature type="transmembrane region" description="Helical" evidence="1">
    <location>
        <begin position="189"/>
        <end position="206"/>
    </location>
</feature>
<feature type="transmembrane region" description="Helical" evidence="1">
    <location>
        <begin position="218"/>
        <end position="238"/>
    </location>
</feature>
<dbReference type="RefSeq" id="WP_171832733.1">
    <property type="nucleotide sequence ID" value="NZ_CP053708.1"/>
</dbReference>
<reference evidence="2 3" key="1">
    <citation type="journal article" date="2014" name="World J. Microbiol. Biotechnol.">
        <title>Biodiversity and physiological characteristics of Antarctic and Arctic lichens-associated bacteria.</title>
        <authorList>
            <person name="Lee Y.M."/>
            <person name="Kim E.H."/>
            <person name="Lee H.K."/>
            <person name="Hong S.G."/>
        </authorList>
    </citation>
    <scope>NUCLEOTIDE SEQUENCE [LARGE SCALE GENOMIC DNA]</scope>
    <source>
        <strain evidence="2 3">PAMC 26569</strain>
    </source>
</reference>
<evidence type="ECO:0000313" key="2">
    <source>
        <dbReference type="EMBL" id="QKE88772.1"/>
    </source>
</evidence>
<feature type="transmembrane region" description="Helical" evidence="1">
    <location>
        <begin position="155"/>
        <end position="177"/>
    </location>
</feature>
<keyword evidence="1" id="KW-0812">Transmembrane</keyword>